<keyword evidence="1" id="KW-0472">Membrane</keyword>
<organism evidence="2 3">
    <name type="scientific">Phycicoccus duodecadis</name>
    <dbReference type="NCBI Taxonomy" id="173053"/>
    <lineage>
        <taxon>Bacteria</taxon>
        <taxon>Bacillati</taxon>
        <taxon>Actinomycetota</taxon>
        <taxon>Actinomycetes</taxon>
        <taxon>Micrococcales</taxon>
        <taxon>Intrasporangiaceae</taxon>
        <taxon>Phycicoccus</taxon>
    </lineage>
</organism>
<dbReference type="EMBL" id="PJNE01000001">
    <property type="protein sequence ID" value="PKW25961.1"/>
    <property type="molecule type" value="Genomic_DNA"/>
</dbReference>
<protein>
    <submittedName>
        <fullName evidence="2">Uncharacterized protein</fullName>
    </submittedName>
</protein>
<keyword evidence="1" id="KW-1133">Transmembrane helix</keyword>
<gene>
    <name evidence="2" type="ORF">ATL31_0765</name>
</gene>
<sequence length="116" mass="12532">MVWGLRVMLVVVGLGVLGIVLLVLGLIVRPVVTEAMRANAAGNWWLPFLPQESGRYGPLAQNHWWSAMRARTPGSAAGLAVRWGFWSLMSVLLVVAMGSIVVNLVRLLAKGWTGLG</sequence>
<evidence type="ECO:0000256" key="1">
    <source>
        <dbReference type="SAM" id="Phobius"/>
    </source>
</evidence>
<name>A0A2N3YGI6_9MICO</name>
<dbReference type="Proteomes" id="UP000233781">
    <property type="component" value="Unassembled WGS sequence"/>
</dbReference>
<dbReference type="AlphaFoldDB" id="A0A2N3YGI6"/>
<dbReference type="OrthoDB" id="4843609at2"/>
<feature type="transmembrane region" description="Helical" evidence="1">
    <location>
        <begin position="83"/>
        <end position="105"/>
    </location>
</feature>
<proteinExistence type="predicted"/>
<comment type="caution">
    <text evidence="2">The sequence shown here is derived from an EMBL/GenBank/DDBJ whole genome shotgun (WGS) entry which is preliminary data.</text>
</comment>
<evidence type="ECO:0000313" key="2">
    <source>
        <dbReference type="EMBL" id="PKW25961.1"/>
    </source>
</evidence>
<keyword evidence="1" id="KW-0812">Transmembrane</keyword>
<reference evidence="2 3" key="1">
    <citation type="submission" date="2017-12" db="EMBL/GenBank/DDBJ databases">
        <title>Sequencing the genomes of 1000 Actinobacteria strains.</title>
        <authorList>
            <person name="Klenk H.-P."/>
        </authorList>
    </citation>
    <scope>NUCLEOTIDE SEQUENCE [LARGE SCALE GENOMIC DNA]</scope>
    <source>
        <strain evidence="2 3">DSM 12806</strain>
    </source>
</reference>
<keyword evidence="3" id="KW-1185">Reference proteome</keyword>
<feature type="transmembrane region" description="Helical" evidence="1">
    <location>
        <begin position="7"/>
        <end position="28"/>
    </location>
</feature>
<accession>A0A2N3YGI6</accession>
<dbReference type="RefSeq" id="WP_101394605.1">
    <property type="nucleotide sequence ID" value="NZ_PJNE01000001.1"/>
</dbReference>
<evidence type="ECO:0000313" key="3">
    <source>
        <dbReference type="Proteomes" id="UP000233781"/>
    </source>
</evidence>